<dbReference type="SMART" id="SM00342">
    <property type="entry name" value="HTH_ARAC"/>
    <property type="match status" value="1"/>
</dbReference>
<dbReference type="PANTHER" id="PTHR43280">
    <property type="entry name" value="ARAC-FAMILY TRANSCRIPTIONAL REGULATOR"/>
    <property type="match status" value="1"/>
</dbReference>
<proteinExistence type="predicted"/>
<dbReference type="PROSITE" id="PS00041">
    <property type="entry name" value="HTH_ARAC_FAMILY_1"/>
    <property type="match status" value="1"/>
</dbReference>
<evidence type="ECO:0000259" key="4">
    <source>
        <dbReference type="PROSITE" id="PS01124"/>
    </source>
</evidence>
<dbReference type="InterPro" id="IPR009057">
    <property type="entry name" value="Homeodomain-like_sf"/>
</dbReference>
<dbReference type="GO" id="GO:0003700">
    <property type="term" value="F:DNA-binding transcription factor activity"/>
    <property type="evidence" value="ECO:0007669"/>
    <property type="project" value="InterPro"/>
</dbReference>
<dbReference type="InterPro" id="IPR018060">
    <property type="entry name" value="HTH_AraC"/>
</dbReference>
<keyword evidence="3" id="KW-0804">Transcription</keyword>
<reference evidence="5 6" key="1">
    <citation type="submission" date="2019-05" db="EMBL/GenBank/DDBJ databases">
        <title>We sequenced the genome of Paenibacillus hemerocallicola KCTC 33185 for further insight into its adaptation and study the phylogeny of Paenibacillus.</title>
        <authorList>
            <person name="Narsing Rao M.P."/>
        </authorList>
    </citation>
    <scope>NUCLEOTIDE SEQUENCE [LARGE SCALE GENOMIC DNA]</scope>
    <source>
        <strain evidence="5 6">KCTC 33185</strain>
    </source>
</reference>
<dbReference type="EMBL" id="VDCQ01000068">
    <property type="protein sequence ID" value="TNJ61992.1"/>
    <property type="molecule type" value="Genomic_DNA"/>
</dbReference>
<dbReference type="Gene3D" id="1.10.10.60">
    <property type="entry name" value="Homeodomain-like"/>
    <property type="match status" value="2"/>
</dbReference>
<dbReference type="PRINTS" id="PR00032">
    <property type="entry name" value="HTHARAC"/>
</dbReference>
<name>A0A5C4SZ01_9BACL</name>
<dbReference type="PROSITE" id="PS01124">
    <property type="entry name" value="HTH_ARAC_FAMILY_2"/>
    <property type="match status" value="1"/>
</dbReference>
<dbReference type="InterPro" id="IPR018062">
    <property type="entry name" value="HTH_AraC-typ_CS"/>
</dbReference>
<dbReference type="InterPro" id="IPR003313">
    <property type="entry name" value="AraC-bd"/>
</dbReference>
<dbReference type="SUPFAM" id="SSF46689">
    <property type="entry name" value="Homeodomain-like"/>
    <property type="match status" value="2"/>
</dbReference>
<dbReference type="InterPro" id="IPR037923">
    <property type="entry name" value="HTH-like"/>
</dbReference>
<dbReference type="Pfam" id="PF12833">
    <property type="entry name" value="HTH_18"/>
    <property type="match status" value="1"/>
</dbReference>
<accession>A0A5C4SZ01</accession>
<dbReference type="OrthoDB" id="9776971at2"/>
<dbReference type="PANTHER" id="PTHR43280:SF34">
    <property type="entry name" value="ARAC-FAMILY TRANSCRIPTIONAL REGULATOR"/>
    <property type="match status" value="1"/>
</dbReference>
<organism evidence="5 6">
    <name type="scientific">Paenibacillus hemerocallicola</name>
    <dbReference type="NCBI Taxonomy" id="1172614"/>
    <lineage>
        <taxon>Bacteria</taxon>
        <taxon>Bacillati</taxon>
        <taxon>Bacillota</taxon>
        <taxon>Bacilli</taxon>
        <taxon>Bacillales</taxon>
        <taxon>Paenibacillaceae</taxon>
        <taxon>Paenibacillus</taxon>
    </lineage>
</organism>
<sequence>MVGQQKGMLPFYVSYNQPGAHYPMHYHDFAELSFVMEGTGSESINGVTHELRRGTMSLLLPHHIHELSSSSSDPIKLYSCMFDIHILFGNPYEDYMNRWIHKIGSELPSFHHFEGDRLNAVTTLIGQIVKEYKESHMGRDAILRGKLIEVVTLLLRAMLDGTESAAVQHNHPKMRVWNILRYIHLHYNEPITLNSVSSHFNLHASYISRMFKEYTGKTVGDYMHELRISRATTLLTASEMSISDICLEVGYDNYRTFARVFREHHGMSPSDYRMSHNRPVISP</sequence>
<dbReference type="Pfam" id="PF02311">
    <property type="entry name" value="AraC_binding"/>
    <property type="match status" value="1"/>
</dbReference>
<evidence type="ECO:0000256" key="2">
    <source>
        <dbReference type="ARBA" id="ARBA00023125"/>
    </source>
</evidence>
<dbReference type="AlphaFoldDB" id="A0A5C4SZ01"/>
<dbReference type="Gene3D" id="2.60.120.10">
    <property type="entry name" value="Jelly Rolls"/>
    <property type="match status" value="1"/>
</dbReference>
<gene>
    <name evidence="5" type="ORF">FE784_33130</name>
</gene>
<keyword evidence="2" id="KW-0238">DNA-binding</keyword>
<feature type="domain" description="HTH araC/xylS-type" evidence="4">
    <location>
        <begin position="177"/>
        <end position="275"/>
    </location>
</feature>
<dbReference type="SUPFAM" id="SSF51215">
    <property type="entry name" value="Regulatory protein AraC"/>
    <property type="match status" value="1"/>
</dbReference>
<dbReference type="InterPro" id="IPR020449">
    <property type="entry name" value="Tscrpt_reg_AraC-type_HTH"/>
</dbReference>
<dbReference type="Proteomes" id="UP000307943">
    <property type="component" value="Unassembled WGS sequence"/>
</dbReference>
<protein>
    <submittedName>
        <fullName evidence="5">Helix-turn-helix domain-containing protein</fullName>
    </submittedName>
</protein>
<keyword evidence="1" id="KW-0805">Transcription regulation</keyword>
<keyword evidence="6" id="KW-1185">Reference proteome</keyword>
<dbReference type="InterPro" id="IPR014710">
    <property type="entry name" value="RmlC-like_jellyroll"/>
</dbReference>
<evidence type="ECO:0000313" key="6">
    <source>
        <dbReference type="Proteomes" id="UP000307943"/>
    </source>
</evidence>
<comment type="caution">
    <text evidence="5">The sequence shown here is derived from an EMBL/GenBank/DDBJ whole genome shotgun (WGS) entry which is preliminary data.</text>
</comment>
<evidence type="ECO:0000256" key="1">
    <source>
        <dbReference type="ARBA" id="ARBA00023015"/>
    </source>
</evidence>
<evidence type="ECO:0000256" key="3">
    <source>
        <dbReference type="ARBA" id="ARBA00023163"/>
    </source>
</evidence>
<evidence type="ECO:0000313" key="5">
    <source>
        <dbReference type="EMBL" id="TNJ61992.1"/>
    </source>
</evidence>
<dbReference type="GO" id="GO:0043565">
    <property type="term" value="F:sequence-specific DNA binding"/>
    <property type="evidence" value="ECO:0007669"/>
    <property type="project" value="InterPro"/>
</dbReference>